<evidence type="ECO:0000256" key="6">
    <source>
        <dbReference type="SAM" id="MobiDB-lite"/>
    </source>
</evidence>
<dbReference type="Gene3D" id="1.10.287.3980">
    <property type="match status" value="1"/>
</dbReference>
<feature type="compositionally biased region" description="Basic residues" evidence="6">
    <location>
        <begin position="47"/>
        <end position="76"/>
    </location>
</feature>
<comment type="similarity">
    <text evidence="1 5">Belongs to the bacterial ribosomal protein bL34 family.</text>
</comment>
<evidence type="ECO:0000256" key="2">
    <source>
        <dbReference type="ARBA" id="ARBA00022980"/>
    </source>
</evidence>
<sequence length="85" mass="9659">MLAFRDTLPEFALRRGALSCEAGPAPRAQGHHASKESIMKRTYQPNVRKRAKTHGFRARMKTKSGRNILARRRAKGRQQLTVSDE</sequence>
<evidence type="ECO:0000256" key="3">
    <source>
        <dbReference type="ARBA" id="ARBA00023274"/>
    </source>
</evidence>
<dbReference type="HAMAP" id="MF_00391">
    <property type="entry name" value="Ribosomal_bL34"/>
    <property type="match status" value="1"/>
</dbReference>
<dbReference type="Pfam" id="PF00468">
    <property type="entry name" value="Ribosomal_L34"/>
    <property type="match status" value="1"/>
</dbReference>
<dbReference type="PANTHER" id="PTHR14503">
    <property type="entry name" value="MITOCHONDRIAL RIBOSOMAL PROTEIN 34 FAMILY MEMBER"/>
    <property type="match status" value="1"/>
</dbReference>
<evidence type="ECO:0000256" key="4">
    <source>
        <dbReference type="ARBA" id="ARBA00035177"/>
    </source>
</evidence>
<evidence type="ECO:0000256" key="5">
    <source>
        <dbReference type="HAMAP-Rule" id="MF_00391"/>
    </source>
</evidence>
<keyword evidence="3 5" id="KW-0687">Ribonucleoprotein</keyword>
<dbReference type="NCBIfam" id="TIGR01030">
    <property type="entry name" value="rpmH_bact"/>
    <property type="match status" value="1"/>
</dbReference>
<comment type="caution">
    <text evidence="7">The sequence shown here is derived from an EMBL/GenBank/DDBJ whole genome shotgun (WGS) entry which is preliminary data.</text>
</comment>
<gene>
    <name evidence="5" type="primary">rpmH</name>
    <name evidence="7" type="ORF">GCM10008959_21860</name>
</gene>
<accession>A0ABQ2RRR8</accession>
<keyword evidence="8" id="KW-1185">Reference proteome</keyword>
<dbReference type="InterPro" id="IPR000271">
    <property type="entry name" value="Ribosomal_bL34"/>
</dbReference>
<dbReference type="Proteomes" id="UP000634308">
    <property type="component" value="Unassembled WGS sequence"/>
</dbReference>
<dbReference type="EMBL" id="BMQM01000013">
    <property type="protein sequence ID" value="GGR59700.1"/>
    <property type="molecule type" value="Genomic_DNA"/>
</dbReference>
<proteinExistence type="inferred from homology"/>
<keyword evidence="2 5" id="KW-0689">Ribosomal protein</keyword>
<dbReference type="PANTHER" id="PTHR14503:SF4">
    <property type="entry name" value="LARGE RIBOSOMAL SUBUNIT PROTEIN BL34M"/>
    <property type="match status" value="1"/>
</dbReference>
<evidence type="ECO:0000313" key="8">
    <source>
        <dbReference type="Proteomes" id="UP000634308"/>
    </source>
</evidence>
<feature type="region of interest" description="Disordered" evidence="6">
    <location>
        <begin position="22"/>
        <end position="85"/>
    </location>
</feature>
<dbReference type="PROSITE" id="PS00784">
    <property type="entry name" value="RIBOSOMAL_L34"/>
    <property type="match status" value="1"/>
</dbReference>
<dbReference type="InterPro" id="IPR020939">
    <property type="entry name" value="Ribosomal_bL34_CS"/>
</dbReference>
<organism evidence="7 8">
    <name type="scientific">Deinococcus seoulensis</name>
    <dbReference type="NCBI Taxonomy" id="1837379"/>
    <lineage>
        <taxon>Bacteria</taxon>
        <taxon>Thermotogati</taxon>
        <taxon>Deinococcota</taxon>
        <taxon>Deinococci</taxon>
        <taxon>Deinococcales</taxon>
        <taxon>Deinococcaceae</taxon>
        <taxon>Deinococcus</taxon>
    </lineage>
</organism>
<evidence type="ECO:0000313" key="7">
    <source>
        <dbReference type="EMBL" id="GGR59700.1"/>
    </source>
</evidence>
<name>A0ABQ2RRR8_9DEIO</name>
<reference evidence="8" key="1">
    <citation type="journal article" date="2019" name="Int. J. Syst. Evol. Microbiol.">
        <title>The Global Catalogue of Microorganisms (GCM) 10K type strain sequencing project: providing services to taxonomists for standard genome sequencing and annotation.</title>
        <authorList>
            <consortium name="The Broad Institute Genomics Platform"/>
            <consortium name="The Broad Institute Genome Sequencing Center for Infectious Disease"/>
            <person name="Wu L."/>
            <person name="Ma J."/>
        </authorList>
    </citation>
    <scope>NUCLEOTIDE SEQUENCE [LARGE SCALE GENOMIC DNA]</scope>
    <source>
        <strain evidence="8">JCM 31404</strain>
    </source>
</reference>
<protein>
    <recommendedName>
        <fullName evidence="4 5">Large ribosomal subunit protein bL34</fullName>
    </recommendedName>
</protein>
<evidence type="ECO:0000256" key="1">
    <source>
        <dbReference type="ARBA" id="ARBA00010111"/>
    </source>
</evidence>